<dbReference type="PANTHER" id="PTHR43747:SF1">
    <property type="entry name" value="SLR1998 PROTEIN"/>
    <property type="match status" value="1"/>
</dbReference>
<sequence>MPGEGFVFEAQLLISAARQAGARVVAVPIETRYAGTSPGAFRKSHFRLVRDLWEITSHVVVQAWSYGHIWREYRRVRANPVLIDDADGEFADCARGYQEQAIPMNAQRADVVITGGGLAGLSLALQLRQRDPELAITVLERRAHPVREAAFKVGESTVEIGAHYFAEVLGLREHLETEQIRKFGFRFFFSDKREDIDRCTELGVSQILPTPSWQIDRGRFENFLGERARAQGITFVDSCSVKGVDLSDDQADHAVRYERAGEAGTLSARWVVDASGRAGLLKRKLGLAQDNAHDANAVWWRVEGLIDPNGWSQDSSWLQRCTPPDRWRSTNHMCGPGYWFWLIPLSSGAHSLGIVCDASMHPLDTMNTHDKAMTWLRTHQPQVAATLDKADYRLQDFLFLRNFSYGCKQVFSPQRWALTGEAGLFLDPFYSPGSDFIAISNTYICELIGRDRAGRSLSPYVELYQQLYFSFYENTLTLYQDQYALFGDAQVMPVKVIWDYTYYWSLLAPLFCSGRIADLSLLSRMKSDFFYARDMNLAMQRVLHDWGQHNTAQGLATDDGRLLDQYLIGWFNELNGALNDTLDDDAFAARIHSNVAQLAVLAREILQQARQRHAALPDHGLDALTANAIGEPILTAAWYADAA</sequence>
<dbReference type="InterPro" id="IPR036188">
    <property type="entry name" value="FAD/NAD-bd_sf"/>
</dbReference>
<dbReference type="AlphaFoldDB" id="W4S344"/>
<name>W4S344_9XANT</name>
<reference evidence="2 3" key="1">
    <citation type="submission" date="2014-01" db="EMBL/GenBank/DDBJ databases">
        <title>Genome sequence and analysis of Xanthomonas arboricola pv. pruni.</title>
        <authorList>
            <person name="Fujikawa T."/>
            <person name="Nakazono-Nagaoka E."/>
        </authorList>
    </citation>
    <scope>NUCLEOTIDE SEQUENCE [LARGE SCALE GENOMIC DNA]</scope>
    <source>
        <strain evidence="3">MAFF 311562</strain>
    </source>
</reference>
<dbReference type="EMBL" id="BAVB01000275">
    <property type="protein sequence ID" value="GAE50827.1"/>
    <property type="molecule type" value="Genomic_DNA"/>
</dbReference>
<protein>
    <submittedName>
        <fullName evidence="2">Halogenase</fullName>
    </submittedName>
</protein>
<dbReference type="InterPro" id="IPR050816">
    <property type="entry name" value="Flavin-dep_Halogenase_NPB"/>
</dbReference>
<dbReference type="Pfam" id="PF01494">
    <property type="entry name" value="FAD_binding_3"/>
    <property type="match status" value="1"/>
</dbReference>
<comment type="caution">
    <text evidence="2">The sequence shown here is derived from an EMBL/GenBank/DDBJ whole genome shotgun (WGS) entry which is preliminary data.</text>
</comment>
<gene>
    <name evidence="2" type="ORF">XPU_2359</name>
</gene>
<accession>W4S344</accession>
<evidence type="ECO:0000259" key="1">
    <source>
        <dbReference type="Pfam" id="PF01494"/>
    </source>
</evidence>
<evidence type="ECO:0000313" key="2">
    <source>
        <dbReference type="EMBL" id="GAE50827.1"/>
    </source>
</evidence>
<feature type="domain" description="FAD-binding" evidence="1">
    <location>
        <begin position="109"/>
        <end position="300"/>
    </location>
</feature>
<organism evidence="2 3">
    <name type="scientific">Xanthomonas arboricola pv. pruni str. MAFF 311562</name>
    <dbReference type="NCBI Taxonomy" id="1414836"/>
    <lineage>
        <taxon>Bacteria</taxon>
        <taxon>Pseudomonadati</taxon>
        <taxon>Pseudomonadota</taxon>
        <taxon>Gammaproteobacteria</taxon>
        <taxon>Lysobacterales</taxon>
        <taxon>Lysobacteraceae</taxon>
        <taxon>Xanthomonas</taxon>
    </lineage>
</organism>
<dbReference type="InterPro" id="IPR002938">
    <property type="entry name" value="FAD-bd"/>
</dbReference>
<dbReference type="GO" id="GO:0071949">
    <property type="term" value="F:FAD binding"/>
    <property type="evidence" value="ECO:0007669"/>
    <property type="project" value="InterPro"/>
</dbReference>
<dbReference type="SUPFAM" id="SSF51905">
    <property type="entry name" value="FAD/NAD(P)-binding domain"/>
    <property type="match status" value="1"/>
</dbReference>
<dbReference type="Proteomes" id="UP000019143">
    <property type="component" value="Unassembled WGS sequence"/>
</dbReference>
<evidence type="ECO:0000313" key="3">
    <source>
        <dbReference type="Proteomes" id="UP000019143"/>
    </source>
</evidence>
<dbReference type="Gene3D" id="3.50.50.60">
    <property type="entry name" value="FAD/NAD(P)-binding domain"/>
    <property type="match status" value="1"/>
</dbReference>
<dbReference type="PANTHER" id="PTHR43747">
    <property type="entry name" value="FAD-BINDING PROTEIN"/>
    <property type="match status" value="1"/>
</dbReference>
<proteinExistence type="predicted"/>